<name>A0ABR1X4X8_9PEZI</name>
<evidence type="ECO:0000313" key="14">
    <source>
        <dbReference type="Proteomes" id="UP001433268"/>
    </source>
</evidence>
<evidence type="ECO:0000256" key="8">
    <source>
        <dbReference type="ARBA" id="ARBA00022842"/>
    </source>
</evidence>
<dbReference type="CDD" id="cd09080">
    <property type="entry name" value="TDP2"/>
    <property type="match status" value="1"/>
</dbReference>
<keyword evidence="6" id="KW-0227">DNA damage</keyword>
<evidence type="ECO:0000256" key="7">
    <source>
        <dbReference type="ARBA" id="ARBA00022801"/>
    </source>
</evidence>
<evidence type="ECO:0000256" key="5">
    <source>
        <dbReference type="ARBA" id="ARBA00022723"/>
    </source>
</evidence>
<dbReference type="Proteomes" id="UP001433268">
    <property type="component" value="Unassembled WGS sequence"/>
</dbReference>
<dbReference type="PANTHER" id="PTHR15822">
    <property type="entry name" value="TRAF AND TNF RECEPTOR-ASSOCIATED PROTEIN"/>
    <property type="match status" value="1"/>
</dbReference>
<feature type="region of interest" description="Disordered" evidence="11">
    <location>
        <begin position="18"/>
        <end position="86"/>
    </location>
</feature>
<evidence type="ECO:0000313" key="13">
    <source>
        <dbReference type="EMBL" id="KAK8090473.1"/>
    </source>
</evidence>
<evidence type="ECO:0000259" key="12">
    <source>
        <dbReference type="Pfam" id="PF03372"/>
    </source>
</evidence>
<keyword evidence="13" id="KW-0255">Endonuclease</keyword>
<dbReference type="SUPFAM" id="SSF56219">
    <property type="entry name" value="DNase I-like"/>
    <property type="match status" value="1"/>
</dbReference>
<evidence type="ECO:0000256" key="10">
    <source>
        <dbReference type="ARBA" id="ARBA00023242"/>
    </source>
</evidence>
<dbReference type="EMBL" id="JAQQWN010000004">
    <property type="protein sequence ID" value="KAK8090473.1"/>
    <property type="molecule type" value="Genomic_DNA"/>
</dbReference>
<keyword evidence="14" id="KW-1185">Reference proteome</keyword>
<dbReference type="RefSeq" id="XP_066673367.1">
    <property type="nucleotide sequence ID" value="XM_066809749.1"/>
</dbReference>
<keyword evidence="7" id="KW-0378">Hydrolase</keyword>
<feature type="compositionally biased region" description="Polar residues" evidence="11">
    <location>
        <begin position="23"/>
        <end position="44"/>
    </location>
</feature>
<evidence type="ECO:0000256" key="9">
    <source>
        <dbReference type="ARBA" id="ARBA00023204"/>
    </source>
</evidence>
<evidence type="ECO:0000256" key="11">
    <source>
        <dbReference type="SAM" id="MobiDB-lite"/>
    </source>
</evidence>
<protein>
    <submittedName>
        <fullName evidence="13">Endonuclease/exonuclease/phosphatase family protein</fullName>
    </submittedName>
</protein>
<dbReference type="GO" id="GO:0004519">
    <property type="term" value="F:endonuclease activity"/>
    <property type="evidence" value="ECO:0007669"/>
    <property type="project" value="UniProtKB-KW"/>
</dbReference>
<dbReference type="InterPro" id="IPR005135">
    <property type="entry name" value="Endo/exonuclease/phosphatase"/>
</dbReference>
<evidence type="ECO:0000256" key="1">
    <source>
        <dbReference type="ARBA" id="ARBA00001936"/>
    </source>
</evidence>
<comment type="cofactor">
    <cofactor evidence="2">
        <name>Mg(2+)</name>
        <dbReference type="ChEBI" id="CHEBI:18420"/>
    </cofactor>
</comment>
<comment type="subcellular location">
    <subcellularLocation>
        <location evidence="3">Nucleus</location>
        <location evidence="3">PML body</location>
    </subcellularLocation>
</comment>
<keyword evidence="5" id="KW-0479">Metal-binding</keyword>
<organism evidence="13 14">
    <name type="scientific">Apiospora hydei</name>
    <dbReference type="NCBI Taxonomy" id="1337664"/>
    <lineage>
        <taxon>Eukaryota</taxon>
        <taxon>Fungi</taxon>
        <taxon>Dikarya</taxon>
        <taxon>Ascomycota</taxon>
        <taxon>Pezizomycotina</taxon>
        <taxon>Sordariomycetes</taxon>
        <taxon>Xylariomycetidae</taxon>
        <taxon>Amphisphaeriales</taxon>
        <taxon>Apiosporaceae</taxon>
        <taxon>Apiospora</taxon>
    </lineage>
</organism>
<evidence type="ECO:0000256" key="4">
    <source>
        <dbReference type="ARBA" id="ARBA00022722"/>
    </source>
</evidence>
<comment type="cofactor">
    <cofactor evidence="1">
        <name>Mn(2+)</name>
        <dbReference type="ChEBI" id="CHEBI:29035"/>
    </cofactor>
</comment>
<keyword evidence="10" id="KW-0539">Nucleus</keyword>
<dbReference type="PANTHER" id="PTHR15822:SF4">
    <property type="entry name" value="TYROSYL-DNA PHOSPHODIESTERASE 2"/>
    <property type="match status" value="1"/>
</dbReference>
<reference evidence="13 14" key="1">
    <citation type="submission" date="2023-01" db="EMBL/GenBank/DDBJ databases">
        <title>Analysis of 21 Apiospora genomes using comparative genomics revels a genus with tremendous synthesis potential of carbohydrate active enzymes and secondary metabolites.</title>
        <authorList>
            <person name="Sorensen T."/>
        </authorList>
    </citation>
    <scope>NUCLEOTIDE SEQUENCE [LARGE SCALE GENOMIC DNA]</scope>
    <source>
        <strain evidence="13 14">CBS 114990</strain>
    </source>
</reference>
<proteinExistence type="predicted"/>
<feature type="compositionally biased region" description="Polar residues" evidence="11">
    <location>
        <begin position="60"/>
        <end position="73"/>
    </location>
</feature>
<evidence type="ECO:0000256" key="3">
    <source>
        <dbReference type="ARBA" id="ARBA00004322"/>
    </source>
</evidence>
<feature type="domain" description="Endonuclease/exonuclease/phosphatase" evidence="12">
    <location>
        <begin position="98"/>
        <end position="351"/>
    </location>
</feature>
<accession>A0ABR1X4X8</accession>
<dbReference type="Gene3D" id="3.60.10.10">
    <property type="entry name" value="Endonuclease/exonuclease/phosphatase"/>
    <property type="match status" value="1"/>
</dbReference>
<evidence type="ECO:0000256" key="2">
    <source>
        <dbReference type="ARBA" id="ARBA00001946"/>
    </source>
</evidence>
<feature type="compositionally biased region" description="Basic and acidic residues" evidence="11">
    <location>
        <begin position="74"/>
        <end position="86"/>
    </location>
</feature>
<dbReference type="GeneID" id="92042809"/>
<dbReference type="InterPro" id="IPR036691">
    <property type="entry name" value="Endo/exonu/phosph_ase_sf"/>
</dbReference>
<comment type="caution">
    <text evidence="13">The sequence shown here is derived from an EMBL/GenBank/DDBJ whole genome shotgun (WGS) entry which is preliminary data.</text>
</comment>
<evidence type="ECO:0000256" key="6">
    <source>
        <dbReference type="ARBA" id="ARBA00022763"/>
    </source>
</evidence>
<gene>
    <name evidence="13" type="ORF">PG997_005434</name>
</gene>
<keyword evidence="4" id="KW-0540">Nuclease</keyword>
<keyword evidence="8" id="KW-0460">Magnesium</keyword>
<keyword evidence="9" id="KW-0234">DNA repair</keyword>
<dbReference type="Pfam" id="PF03372">
    <property type="entry name" value="Exo_endo_phos"/>
    <property type="match status" value="1"/>
</dbReference>
<dbReference type="InterPro" id="IPR051547">
    <property type="entry name" value="TDP2-like"/>
</dbReference>
<sequence>MSKLTSHIQKSIRRLLQAAKPGQQKTAAATGNSSFKVMSQTEPATSDPWAPAPQPHYAFNHSTQEWEPQTATDQQHEHRHGENDDAQHQEITNLALFSWNIDFNLPFAKARMDAALETLRDECVKSDLEAIAEKGWVRDRFYLTDLPTSAARNWRGSSYGTTTLVDCRLSLVKLFRVHYEQTRMQRDALFADVLVPPQGSETGGEDGNKGKIVRLCNTHLESLALTPPFRLPQMEVVARYLKDKDIGAGIVAGDFNAIQDFDRTLHAVNRLRDAYLEMGGREDAKEGYTWGQQASTAARERFGCSRMDKVYYTPGSNGDEVRGGVELPAAEEEARKGLVGLGYERPWVTDHLGIMAEFEVVAQRDEAS</sequence>